<sequence>MLTNVALRKVVQGPSEVQRFNKNLKLAKERPTAASILAVTLAQRCKADIIALVGVRSGSKADTLDRYEFSKGEQGAVIFMQDVTAGIQKQQRAKGLWHFTVSPSMGPNTSEHMAFAWNTVRLQSRMPAAAKRGRVMSLPAFEPWQKVAGARVVDQGGSAKALSLSLESMASRSLLHDIGVQQPKVIQFAAWQAAGNETRTGSSLQRLWLSPHFADPAAQFGLLAVSNGAHPGEEWETVKRSLSESRELYVEDILSAATFGSRGRTGRSGQDREHNSTVDSIIHFRPMKQLQSGGLLSTRSPDWLTSFGASVSAWLQHWLRPRHLKERVLDVAEMIRKHSSYQRAVLPWLQATQPSEGWAPKALSVGGTASQQIAERAARALSDHRVLKLSIPTL</sequence>
<evidence type="ECO:0000313" key="2">
    <source>
        <dbReference type="Proteomes" id="UP001497392"/>
    </source>
</evidence>
<comment type="caution">
    <text evidence="1">The sequence shown here is derived from an EMBL/GenBank/DDBJ whole genome shotgun (WGS) entry which is preliminary data.</text>
</comment>
<proteinExistence type="predicted"/>
<evidence type="ECO:0000313" key="1">
    <source>
        <dbReference type="EMBL" id="CAL5229049.1"/>
    </source>
</evidence>
<gene>
    <name evidence="1" type="primary">g12298</name>
    <name evidence="1" type="ORF">VP750_LOCUS10955</name>
</gene>
<dbReference type="Proteomes" id="UP001497392">
    <property type="component" value="Unassembled WGS sequence"/>
</dbReference>
<protein>
    <submittedName>
        <fullName evidence="1">G12298 protein</fullName>
    </submittedName>
</protein>
<name>A0ABP1GA10_9CHLO</name>
<organism evidence="1 2">
    <name type="scientific">Coccomyxa viridis</name>
    <dbReference type="NCBI Taxonomy" id="1274662"/>
    <lineage>
        <taxon>Eukaryota</taxon>
        <taxon>Viridiplantae</taxon>
        <taxon>Chlorophyta</taxon>
        <taxon>core chlorophytes</taxon>
        <taxon>Trebouxiophyceae</taxon>
        <taxon>Trebouxiophyceae incertae sedis</taxon>
        <taxon>Coccomyxaceae</taxon>
        <taxon>Coccomyxa</taxon>
    </lineage>
</organism>
<keyword evidence="2" id="KW-1185">Reference proteome</keyword>
<reference evidence="1 2" key="1">
    <citation type="submission" date="2024-06" db="EMBL/GenBank/DDBJ databases">
        <authorList>
            <person name="Kraege A."/>
            <person name="Thomma B."/>
        </authorList>
    </citation>
    <scope>NUCLEOTIDE SEQUENCE [LARGE SCALE GENOMIC DNA]</scope>
</reference>
<dbReference type="EMBL" id="CAXHTA020000019">
    <property type="protein sequence ID" value="CAL5229049.1"/>
    <property type="molecule type" value="Genomic_DNA"/>
</dbReference>
<accession>A0ABP1GA10</accession>